<dbReference type="EMBL" id="MHKQ01000005">
    <property type="protein sequence ID" value="OGY94687.1"/>
    <property type="molecule type" value="Genomic_DNA"/>
</dbReference>
<dbReference type="InterPro" id="IPR028098">
    <property type="entry name" value="Glyco_trans_4-like_N"/>
</dbReference>
<accession>A0A1G2C2M8</accession>
<dbReference type="InterPro" id="IPR050194">
    <property type="entry name" value="Glycosyltransferase_grp1"/>
</dbReference>
<comment type="caution">
    <text evidence="3">The sequence shown here is derived from an EMBL/GenBank/DDBJ whole genome shotgun (WGS) entry which is preliminary data.</text>
</comment>
<evidence type="ECO:0008006" key="5">
    <source>
        <dbReference type="Google" id="ProtNLM"/>
    </source>
</evidence>
<organism evidence="3 4">
    <name type="scientific">Candidatus Komeilibacteria bacterium RIFOXYC1_FULL_37_11</name>
    <dbReference type="NCBI Taxonomy" id="1798555"/>
    <lineage>
        <taxon>Bacteria</taxon>
        <taxon>Candidatus Komeiliibacteriota</taxon>
    </lineage>
</organism>
<dbReference type="PANTHER" id="PTHR45947">
    <property type="entry name" value="SULFOQUINOVOSYL TRANSFERASE SQD2"/>
    <property type="match status" value="1"/>
</dbReference>
<dbReference type="Pfam" id="PF00534">
    <property type="entry name" value="Glycos_transf_1"/>
    <property type="match status" value="1"/>
</dbReference>
<dbReference type="PANTHER" id="PTHR45947:SF3">
    <property type="entry name" value="SULFOQUINOVOSYL TRANSFERASE SQD2"/>
    <property type="match status" value="1"/>
</dbReference>
<evidence type="ECO:0000259" key="2">
    <source>
        <dbReference type="Pfam" id="PF13439"/>
    </source>
</evidence>
<feature type="domain" description="Glycosyl transferase family 1" evidence="1">
    <location>
        <begin position="234"/>
        <end position="385"/>
    </location>
</feature>
<dbReference type="InterPro" id="IPR001296">
    <property type="entry name" value="Glyco_trans_1"/>
</dbReference>
<feature type="domain" description="Glycosyltransferase subfamily 4-like N-terminal" evidence="2">
    <location>
        <begin position="84"/>
        <end position="222"/>
    </location>
</feature>
<name>A0A1G2C2M8_9BACT</name>
<dbReference type="Pfam" id="PF13439">
    <property type="entry name" value="Glyco_transf_4"/>
    <property type="match status" value="1"/>
</dbReference>
<evidence type="ECO:0000313" key="3">
    <source>
        <dbReference type="EMBL" id="OGY94687.1"/>
    </source>
</evidence>
<protein>
    <recommendedName>
        <fullName evidence="5">Glycosyltransferase subfamily 4-like N-terminal domain-containing protein</fullName>
    </recommendedName>
</protein>
<gene>
    <name evidence="3" type="ORF">A2406_02590</name>
</gene>
<dbReference type="GO" id="GO:0016757">
    <property type="term" value="F:glycosyltransferase activity"/>
    <property type="evidence" value="ECO:0007669"/>
    <property type="project" value="InterPro"/>
</dbReference>
<sequence>MKIGIISNVYPPFIRGGAEIIAAMQAQGLKSNWQHVFVISSRPAKVKVIGASIFTSGVWSTTIDTVDDIDVYRFNPNNIYYYLDDFKYPSFVRLFWHLLDTFNIFSYFKVKNILFKEKPDVIITHNLMGIGFLIPKLIKKLKIKHVHILHDVQLITPSGLILKDKEEATSHKFFKMIAYPKLMNYLMATPDIVISPSKFLFDFYKKNNFFVKSKKFVLPNPIKALVKLNKQNNPNLHLVYLGQINKAKGVLDLIESFAKIKLPHIRLGIVGVGEDLSKAKRLSQGDNRIKFYGWLNHEKLGPLLSKADIVVVPSLCYENSPTVIYEALSMGLPVLAADIGGNSELIKEGFNGWVFPAGQFEVLNKKIISLYQQREKISSMADNCRRSVSNCVLDNYTINLLKIINDEYQTDAQ</sequence>
<reference evidence="3 4" key="1">
    <citation type="journal article" date="2016" name="Nat. Commun.">
        <title>Thousands of microbial genomes shed light on interconnected biogeochemical processes in an aquifer system.</title>
        <authorList>
            <person name="Anantharaman K."/>
            <person name="Brown C.T."/>
            <person name="Hug L.A."/>
            <person name="Sharon I."/>
            <person name="Castelle C.J."/>
            <person name="Probst A.J."/>
            <person name="Thomas B.C."/>
            <person name="Singh A."/>
            <person name="Wilkins M.J."/>
            <person name="Karaoz U."/>
            <person name="Brodie E.L."/>
            <person name="Williams K.H."/>
            <person name="Hubbard S.S."/>
            <person name="Banfield J.F."/>
        </authorList>
    </citation>
    <scope>NUCLEOTIDE SEQUENCE [LARGE SCALE GENOMIC DNA]</scope>
</reference>
<dbReference type="AlphaFoldDB" id="A0A1G2C2M8"/>
<dbReference type="Gene3D" id="3.40.50.2000">
    <property type="entry name" value="Glycogen Phosphorylase B"/>
    <property type="match status" value="2"/>
</dbReference>
<evidence type="ECO:0000259" key="1">
    <source>
        <dbReference type="Pfam" id="PF00534"/>
    </source>
</evidence>
<evidence type="ECO:0000313" key="4">
    <source>
        <dbReference type="Proteomes" id="UP000177626"/>
    </source>
</evidence>
<dbReference type="SUPFAM" id="SSF53756">
    <property type="entry name" value="UDP-Glycosyltransferase/glycogen phosphorylase"/>
    <property type="match status" value="1"/>
</dbReference>
<proteinExistence type="predicted"/>
<dbReference type="Proteomes" id="UP000177626">
    <property type="component" value="Unassembled WGS sequence"/>
</dbReference>